<comment type="caution">
    <text evidence="3">The sequence shown here is derived from an EMBL/GenBank/DDBJ whole genome shotgun (WGS) entry which is preliminary data.</text>
</comment>
<dbReference type="PRINTS" id="PR00412">
    <property type="entry name" value="EPOXHYDRLASE"/>
</dbReference>
<dbReference type="RefSeq" id="WP_107817924.1">
    <property type="nucleotide sequence ID" value="NZ_QAOH01000022.1"/>
</dbReference>
<keyword evidence="1" id="KW-0732">Signal</keyword>
<dbReference type="InterPro" id="IPR029058">
    <property type="entry name" value="AB_hydrolase_fold"/>
</dbReference>
<feature type="chain" id="PRO_5015693615" evidence="1">
    <location>
        <begin position="29"/>
        <end position="276"/>
    </location>
</feature>
<name>A0A2T5H5I3_9RHOB</name>
<dbReference type="Proteomes" id="UP000244077">
    <property type="component" value="Unassembled WGS sequence"/>
</dbReference>
<dbReference type="EMBL" id="QAOH01000022">
    <property type="protein sequence ID" value="PTQ66843.1"/>
    <property type="molecule type" value="Genomic_DNA"/>
</dbReference>
<dbReference type="PANTHER" id="PTHR37017:SF11">
    <property type="entry name" value="ESTERASE_LIPASE_THIOESTERASE DOMAIN-CONTAINING PROTEIN"/>
    <property type="match status" value="1"/>
</dbReference>
<reference evidence="3 4" key="1">
    <citation type="submission" date="2018-04" db="EMBL/GenBank/DDBJ databases">
        <title>Genomic Encyclopedia of Archaeal and Bacterial Type Strains, Phase II (KMG-II): from individual species to whole genera.</title>
        <authorList>
            <person name="Goeker M."/>
        </authorList>
    </citation>
    <scope>NUCLEOTIDE SEQUENCE [LARGE SCALE GENOMIC DNA]</scope>
    <source>
        <strain evidence="3 4">DSM 100434</strain>
    </source>
</reference>
<dbReference type="AlphaFoldDB" id="A0A2T5H5I3"/>
<organism evidence="3 4">
    <name type="scientific">Celeribacter persicus</name>
    <dbReference type="NCBI Taxonomy" id="1651082"/>
    <lineage>
        <taxon>Bacteria</taxon>
        <taxon>Pseudomonadati</taxon>
        <taxon>Pseudomonadota</taxon>
        <taxon>Alphaproteobacteria</taxon>
        <taxon>Rhodobacterales</taxon>
        <taxon>Roseobacteraceae</taxon>
        <taxon>Celeribacter</taxon>
    </lineage>
</organism>
<gene>
    <name evidence="3" type="ORF">C8N42_12231</name>
</gene>
<dbReference type="PANTHER" id="PTHR37017">
    <property type="entry name" value="AB HYDROLASE-1 DOMAIN-CONTAINING PROTEIN-RELATED"/>
    <property type="match status" value="1"/>
</dbReference>
<dbReference type="InterPro" id="IPR000073">
    <property type="entry name" value="AB_hydrolase_1"/>
</dbReference>
<evidence type="ECO:0000259" key="2">
    <source>
        <dbReference type="Pfam" id="PF12697"/>
    </source>
</evidence>
<accession>A0A2T5H5I3</accession>
<dbReference type="OrthoDB" id="9814966at2"/>
<dbReference type="Pfam" id="PF12697">
    <property type="entry name" value="Abhydrolase_6"/>
    <property type="match status" value="1"/>
</dbReference>
<protein>
    <submittedName>
        <fullName evidence="3">Pimeloyl-ACP methyl ester carboxylesterase</fullName>
    </submittedName>
</protein>
<dbReference type="GO" id="GO:0003824">
    <property type="term" value="F:catalytic activity"/>
    <property type="evidence" value="ECO:0007669"/>
    <property type="project" value="InterPro"/>
</dbReference>
<dbReference type="InterPro" id="IPR052897">
    <property type="entry name" value="Sec-Metab_Biosynth_Hydrolase"/>
</dbReference>
<evidence type="ECO:0000313" key="4">
    <source>
        <dbReference type="Proteomes" id="UP000244077"/>
    </source>
</evidence>
<dbReference type="Gene3D" id="3.40.50.1820">
    <property type="entry name" value="alpha/beta hydrolase"/>
    <property type="match status" value="1"/>
</dbReference>
<proteinExistence type="predicted"/>
<feature type="signal peptide" evidence="1">
    <location>
        <begin position="1"/>
        <end position="28"/>
    </location>
</feature>
<dbReference type="SUPFAM" id="SSF53474">
    <property type="entry name" value="alpha/beta-Hydrolases"/>
    <property type="match status" value="1"/>
</dbReference>
<evidence type="ECO:0000256" key="1">
    <source>
        <dbReference type="SAM" id="SignalP"/>
    </source>
</evidence>
<keyword evidence="4" id="KW-1185">Reference proteome</keyword>
<evidence type="ECO:0000313" key="3">
    <source>
        <dbReference type="EMBL" id="PTQ66843.1"/>
    </source>
</evidence>
<feature type="domain" description="AB hydrolase-1" evidence="2">
    <location>
        <begin position="41"/>
        <end position="269"/>
    </location>
</feature>
<dbReference type="InterPro" id="IPR000639">
    <property type="entry name" value="Epox_hydrolase-like"/>
</dbReference>
<sequence>MTHFALTRRQGLIGLAGLAASLSVTVSATGTMAQSAASKTFVLVHGAWHGGWCWHKVIPQLLAQGHRVYAPSLTGLGDRSHLITPETDLGTHVSDIVNLLEFNDLKNVILVGHSYAGMVITGVAAKAAVRIGHLVYLDAFLPEDGMSLNDYMSDKGREIFAANARDHGDGWRLPFDGSFTLEGLGVSDPTDQDWMRPRLTDQPYASFTQAVEVPEGLWDAVRGSYVLCSRRPHYIAMAERAVAMGFARAGLQDKGHDAMVTQPDEVAEVLLKLASA</sequence>